<keyword evidence="4" id="KW-0658">Purine biosynthesis</keyword>
<evidence type="ECO:0000256" key="6">
    <source>
        <dbReference type="ARBA" id="ARBA00022840"/>
    </source>
</evidence>
<dbReference type="EMBL" id="CP002629">
    <property type="protein sequence ID" value="AEB09700.1"/>
    <property type="molecule type" value="Genomic_DNA"/>
</dbReference>
<dbReference type="GO" id="GO:0005524">
    <property type="term" value="F:ATP binding"/>
    <property type="evidence" value="ECO:0007669"/>
    <property type="project" value="UniProtKB-KW"/>
</dbReference>
<organism evidence="8 9">
    <name type="scientific">Desulfobacca acetoxidans (strain ATCC 700848 / DSM 11109 / ASRB2)</name>
    <dbReference type="NCBI Taxonomy" id="880072"/>
    <lineage>
        <taxon>Bacteria</taxon>
        <taxon>Pseudomonadati</taxon>
        <taxon>Thermodesulfobacteriota</taxon>
        <taxon>Desulfobaccia</taxon>
        <taxon>Desulfobaccales</taxon>
        <taxon>Desulfobaccaceae</taxon>
        <taxon>Desulfobacca</taxon>
    </lineage>
</organism>
<keyword evidence="6" id="KW-0067">ATP-binding</keyword>
<dbReference type="GO" id="GO:0016787">
    <property type="term" value="F:hydrolase activity"/>
    <property type="evidence" value="ECO:0007669"/>
    <property type="project" value="UniProtKB-KW"/>
</dbReference>
<reference evidence="8 9" key="1">
    <citation type="journal article" date="2011" name="Stand. Genomic Sci.">
        <title>Complete genome sequence of the acetate-degrading sulfate reducer Desulfobacca acetoxidans type strain (ASRB2).</title>
        <authorList>
            <person name="Goker M."/>
            <person name="Teshima H."/>
            <person name="Lapidus A."/>
            <person name="Nolan M."/>
            <person name="Lucas S."/>
            <person name="Hammon N."/>
            <person name="Deshpande S."/>
            <person name="Cheng J.F."/>
            <person name="Tapia R."/>
            <person name="Han C."/>
            <person name="Goodwin L."/>
            <person name="Pitluck S."/>
            <person name="Huntemann M."/>
            <person name="Liolios K."/>
            <person name="Ivanova N."/>
            <person name="Pagani I."/>
            <person name="Mavromatis K."/>
            <person name="Ovchinikova G."/>
            <person name="Pati A."/>
            <person name="Chen A."/>
            <person name="Palaniappan K."/>
            <person name="Land M."/>
            <person name="Hauser L."/>
            <person name="Brambilla E.M."/>
            <person name="Rohde M."/>
            <person name="Spring S."/>
            <person name="Detter J.C."/>
            <person name="Woyke T."/>
            <person name="Bristow J."/>
            <person name="Eisen J.A."/>
            <person name="Markowitz V."/>
            <person name="Hugenholtz P."/>
            <person name="Kyrpides N.C."/>
            <person name="Klenk H.P."/>
        </authorList>
    </citation>
    <scope>NUCLEOTIDE SEQUENCE [LARGE SCALE GENOMIC DNA]</scope>
    <source>
        <strain evidence="9">ATCC 700848 / DSM 11109 / ASRB2</strain>
    </source>
</reference>
<sequence length="273" mass="30394">MCVIKAIVLYGYGLNCDYETKFALDQSGAEAQRVHINELISGEVRLDRYHLLALPGGFSWGDDHGAGVILGLRLKMALRPDLEAFIHAGKVILGICNGFQVLVNVGLLPGLEGGYFQRQAALIHNDCGNFRDAWVNLRVRPTRCPFFKDIEQLELPIRHGEGKFYAPDDLLAELFARKQVALQYATPQGDLAQGRFPHNPNGSLRDIAGICDATGRILGLMPHPEAFVSELQHPTWTRRKESWRRQGLPYPAPPGAGLKIFQNAVDYLKAHFL</sequence>
<keyword evidence="2 8" id="KW-0436">Ligase</keyword>
<evidence type="ECO:0000313" key="9">
    <source>
        <dbReference type="Proteomes" id="UP000000483"/>
    </source>
</evidence>
<dbReference type="CDD" id="cd01740">
    <property type="entry name" value="GATase1_FGAR_AT"/>
    <property type="match status" value="1"/>
</dbReference>
<dbReference type="GO" id="GO:0006189">
    <property type="term" value="P:'de novo' IMP biosynthetic process"/>
    <property type="evidence" value="ECO:0007669"/>
    <property type="project" value="InterPro"/>
</dbReference>
<keyword evidence="3" id="KW-0547">Nucleotide-binding</keyword>
<gene>
    <name evidence="8" type="ordered locus">Desac_1862</name>
</gene>
<name>F2NJP5_DESAR</name>
<keyword evidence="1" id="KW-0963">Cytoplasm</keyword>
<dbReference type="GO" id="GO:0005737">
    <property type="term" value="C:cytoplasm"/>
    <property type="evidence" value="ECO:0007669"/>
    <property type="project" value="TreeGrafter"/>
</dbReference>
<evidence type="ECO:0000256" key="3">
    <source>
        <dbReference type="ARBA" id="ARBA00022741"/>
    </source>
</evidence>
<dbReference type="KEGG" id="dao:Desac_1862"/>
<dbReference type="EC" id="6.3.5.3" evidence="8"/>
<evidence type="ECO:0000256" key="2">
    <source>
        <dbReference type="ARBA" id="ARBA00022598"/>
    </source>
</evidence>
<keyword evidence="9" id="KW-1185">Reference proteome</keyword>
<keyword evidence="5" id="KW-0378">Hydrolase</keyword>
<dbReference type="PIRSF" id="PIRSF001586">
    <property type="entry name" value="FGAM_synth_I"/>
    <property type="match status" value="1"/>
</dbReference>
<dbReference type="AlphaFoldDB" id="F2NJP5"/>
<protein>
    <submittedName>
        <fullName evidence="8">Phosphoribosylformylglycinamidine synthase 1</fullName>
        <ecNumber evidence="8">6.3.5.3</ecNumber>
    </submittedName>
</protein>
<proteinExistence type="predicted"/>
<dbReference type="PROSITE" id="PS51273">
    <property type="entry name" value="GATASE_TYPE_1"/>
    <property type="match status" value="1"/>
</dbReference>
<evidence type="ECO:0000313" key="8">
    <source>
        <dbReference type="EMBL" id="AEB09700.1"/>
    </source>
</evidence>
<evidence type="ECO:0000256" key="5">
    <source>
        <dbReference type="ARBA" id="ARBA00022801"/>
    </source>
</evidence>
<dbReference type="Proteomes" id="UP000000483">
    <property type="component" value="Chromosome"/>
</dbReference>
<dbReference type="HOGENOM" id="CLU_001031_3_0_7"/>
<dbReference type="PANTHER" id="PTHR10099:SF1">
    <property type="entry name" value="PHOSPHORIBOSYLFORMYLGLYCINAMIDINE SYNTHASE"/>
    <property type="match status" value="1"/>
</dbReference>
<dbReference type="STRING" id="880072.Desac_1862"/>
<dbReference type="InterPro" id="IPR010075">
    <property type="entry name" value="PRibForGlyAmidine_synth_PurQ"/>
</dbReference>
<dbReference type="Gene3D" id="3.40.50.880">
    <property type="match status" value="1"/>
</dbReference>
<accession>F2NJP5</accession>
<dbReference type="OrthoDB" id="9804441at2"/>
<evidence type="ECO:0000256" key="1">
    <source>
        <dbReference type="ARBA" id="ARBA00022490"/>
    </source>
</evidence>
<dbReference type="RefSeq" id="WP_013706809.1">
    <property type="nucleotide sequence ID" value="NC_015388.1"/>
</dbReference>
<dbReference type="SMART" id="SM01211">
    <property type="entry name" value="GATase_5"/>
    <property type="match status" value="1"/>
</dbReference>
<dbReference type="PANTHER" id="PTHR10099">
    <property type="entry name" value="PHOSPHORIBOSYLFORMYLGLYCINAMIDINE SYNTHASE"/>
    <property type="match status" value="1"/>
</dbReference>
<evidence type="ECO:0000256" key="4">
    <source>
        <dbReference type="ARBA" id="ARBA00022755"/>
    </source>
</evidence>
<dbReference type="GO" id="GO:0004642">
    <property type="term" value="F:phosphoribosylformylglycinamidine synthase activity"/>
    <property type="evidence" value="ECO:0007669"/>
    <property type="project" value="UniProtKB-EC"/>
</dbReference>
<dbReference type="SUPFAM" id="SSF52317">
    <property type="entry name" value="Class I glutamine amidotransferase-like"/>
    <property type="match status" value="1"/>
</dbReference>
<dbReference type="eggNOG" id="COG0047">
    <property type="taxonomic scope" value="Bacteria"/>
</dbReference>
<evidence type="ECO:0000256" key="7">
    <source>
        <dbReference type="ARBA" id="ARBA00022962"/>
    </source>
</evidence>
<dbReference type="NCBIfam" id="TIGR01737">
    <property type="entry name" value="FGAM_synth_I"/>
    <property type="match status" value="1"/>
</dbReference>
<dbReference type="Pfam" id="PF13507">
    <property type="entry name" value="GATase_5"/>
    <property type="match status" value="1"/>
</dbReference>
<reference evidence="9" key="2">
    <citation type="submission" date="2011-03" db="EMBL/GenBank/DDBJ databases">
        <title>The complete genome of Desulfobacca acetoxidans DSM 11109.</title>
        <authorList>
            <consortium name="US DOE Joint Genome Institute (JGI-PGF)"/>
            <person name="Lucas S."/>
            <person name="Copeland A."/>
            <person name="Lapidus A."/>
            <person name="Bruce D."/>
            <person name="Goodwin L."/>
            <person name="Pitluck S."/>
            <person name="Peters L."/>
            <person name="Kyrpides N."/>
            <person name="Mavromatis K."/>
            <person name="Ivanova N."/>
            <person name="Ovchinnikova G."/>
            <person name="Teshima H."/>
            <person name="Detter J.C."/>
            <person name="Han C."/>
            <person name="Land M."/>
            <person name="Hauser L."/>
            <person name="Markowitz V."/>
            <person name="Cheng J.-F."/>
            <person name="Hugenholtz P."/>
            <person name="Woyke T."/>
            <person name="Wu D."/>
            <person name="Spring S."/>
            <person name="Schueler E."/>
            <person name="Brambilla E."/>
            <person name="Klenk H.-P."/>
            <person name="Eisen J.A."/>
        </authorList>
    </citation>
    <scope>NUCLEOTIDE SEQUENCE [LARGE SCALE GENOMIC DNA]</scope>
    <source>
        <strain evidence="9">ATCC 700848 / DSM 11109 / ASRB2</strain>
    </source>
</reference>
<dbReference type="InterPro" id="IPR029062">
    <property type="entry name" value="Class_I_gatase-like"/>
</dbReference>
<keyword evidence="7" id="KW-0315">Glutamine amidotransferase</keyword>